<reference evidence="2 3" key="1">
    <citation type="submission" date="2019-02" db="EMBL/GenBank/DDBJ databases">
        <title>Opniocepnalus argus genome.</title>
        <authorList>
            <person name="Zhou C."/>
            <person name="Xiao S."/>
        </authorList>
    </citation>
    <scope>NUCLEOTIDE SEQUENCE [LARGE SCALE GENOMIC DNA]</scope>
    <source>
        <strain evidence="2">OARG1902GOOAL</strain>
        <tissue evidence="2">Muscle</tissue>
    </source>
</reference>
<dbReference type="EMBL" id="CM015716">
    <property type="protein sequence ID" value="KAF3690295.1"/>
    <property type="molecule type" value="Genomic_DNA"/>
</dbReference>
<sequence length="158" mass="18315">MVGHEHQNQEDLSTSLPIQMHRETQEKPTRRLRKSVFRDEMFFPPKPHVQRCLTPKYQQGVFLMECDTFLRLNYLPRTQTCFSAVESQIVPKQVPVGQGKFLHWKLTADKNQGQVNELMTAAFSSGWTLHADTVQQAASFSLFDLQKPQGWVVRVNTR</sequence>
<dbReference type="AlphaFoldDB" id="A0A6G1PJ41"/>
<accession>A0A6G1PJ41</accession>
<protein>
    <submittedName>
        <fullName evidence="2">Uncharacterized protein</fullName>
    </submittedName>
</protein>
<proteinExistence type="predicted"/>
<dbReference type="Proteomes" id="UP000503349">
    <property type="component" value="Chromosome 5"/>
</dbReference>
<evidence type="ECO:0000313" key="3">
    <source>
        <dbReference type="Proteomes" id="UP000503349"/>
    </source>
</evidence>
<feature type="compositionally biased region" description="Basic and acidic residues" evidence="1">
    <location>
        <begin position="20"/>
        <end position="29"/>
    </location>
</feature>
<gene>
    <name evidence="2" type="ORF">EXN66_Car005967</name>
</gene>
<evidence type="ECO:0000313" key="2">
    <source>
        <dbReference type="EMBL" id="KAF3690295.1"/>
    </source>
</evidence>
<feature type="region of interest" description="Disordered" evidence="1">
    <location>
        <begin position="1"/>
        <end position="30"/>
    </location>
</feature>
<keyword evidence="3" id="KW-1185">Reference proteome</keyword>
<name>A0A6G1PJ41_CHAAH</name>
<organism evidence="2 3">
    <name type="scientific">Channa argus</name>
    <name type="common">Northern snakehead</name>
    <name type="synonym">Ophicephalus argus</name>
    <dbReference type="NCBI Taxonomy" id="215402"/>
    <lineage>
        <taxon>Eukaryota</taxon>
        <taxon>Metazoa</taxon>
        <taxon>Chordata</taxon>
        <taxon>Craniata</taxon>
        <taxon>Vertebrata</taxon>
        <taxon>Euteleostomi</taxon>
        <taxon>Actinopterygii</taxon>
        <taxon>Neopterygii</taxon>
        <taxon>Teleostei</taxon>
        <taxon>Neoteleostei</taxon>
        <taxon>Acanthomorphata</taxon>
        <taxon>Anabantaria</taxon>
        <taxon>Anabantiformes</taxon>
        <taxon>Channoidei</taxon>
        <taxon>Channidae</taxon>
        <taxon>Channa</taxon>
    </lineage>
</organism>
<evidence type="ECO:0000256" key="1">
    <source>
        <dbReference type="SAM" id="MobiDB-lite"/>
    </source>
</evidence>
<reference evidence="3" key="2">
    <citation type="submission" date="2019-02" db="EMBL/GenBank/DDBJ databases">
        <title>Opniocepnalus argus Var Kimnra genome.</title>
        <authorList>
            <person name="Zhou C."/>
            <person name="Xiao S."/>
        </authorList>
    </citation>
    <scope>NUCLEOTIDE SEQUENCE [LARGE SCALE GENOMIC DNA]</scope>
</reference>